<dbReference type="Gene3D" id="2.60.40.2500">
    <property type="match status" value="1"/>
</dbReference>
<dbReference type="InterPro" id="IPR010258">
    <property type="entry name" value="Conjugal_tfr_TrbG/VirB9/CagX"/>
</dbReference>
<evidence type="ECO:0000313" key="5">
    <source>
        <dbReference type="Proteomes" id="UP001596050"/>
    </source>
</evidence>
<sequence>MKTTLMAALCALPLAALAGETGPASSDQKAATAYFSKENARLTSKEKAALDVATQWQTNGAGNKPVVRPDGMLRFVYGAQPITVVCAVLQVCDIELQAGEQVNNLNVGDSRFMVEPAISGSGPAEVLHLVVKPLDVGLNTSLIVTTNRRTYHIRLRSHRTDYMARVGFSYPGDVMAKWDAIRMSDAKNKQERTLPGTNEDVRDLQFDYEVKGSAAWKPVRVYNDGVKTVIQMPAKMNHTEAPALLVVRKEGGWLSGDDETVTVNYRVHGDRYIVDSVFQKAILIAGAGKNQERITITKDR</sequence>
<keyword evidence="2 3" id="KW-0732">Signal</keyword>
<keyword evidence="5" id="KW-1185">Reference proteome</keyword>
<reference evidence="5" key="1">
    <citation type="journal article" date="2019" name="Int. J. Syst. Evol. Microbiol.">
        <title>The Global Catalogue of Microorganisms (GCM) 10K type strain sequencing project: providing services to taxonomists for standard genome sequencing and annotation.</title>
        <authorList>
            <consortium name="The Broad Institute Genomics Platform"/>
            <consortium name="The Broad Institute Genome Sequencing Center for Infectious Disease"/>
            <person name="Wu L."/>
            <person name="Ma J."/>
        </authorList>
    </citation>
    <scope>NUCLEOTIDE SEQUENCE [LARGE SCALE GENOMIC DNA]</scope>
    <source>
        <strain evidence="5">KACC 12649</strain>
    </source>
</reference>
<dbReference type="InterPro" id="IPR038161">
    <property type="entry name" value="VirB9/CagX/TrbG_C_sf"/>
</dbReference>
<accession>A0ABW0L5X0</accession>
<protein>
    <submittedName>
        <fullName evidence="4">P-type conjugative transfer protein TrbG</fullName>
    </submittedName>
</protein>
<name>A0ABW0L5X0_9BURK</name>
<evidence type="ECO:0000256" key="2">
    <source>
        <dbReference type="ARBA" id="ARBA00022729"/>
    </source>
</evidence>
<organism evidence="4 5">
    <name type="scientific">Massilia niabensis</name>
    <dbReference type="NCBI Taxonomy" id="544910"/>
    <lineage>
        <taxon>Bacteria</taxon>
        <taxon>Pseudomonadati</taxon>
        <taxon>Pseudomonadota</taxon>
        <taxon>Betaproteobacteria</taxon>
        <taxon>Burkholderiales</taxon>
        <taxon>Oxalobacteraceae</taxon>
        <taxon>Telluria group</taxon>
        <taxon>Massilia</taxon>
    </lineage>
</organism>
<dbReference type="Proteomes" id="UP001596050">
    <property type="component" value="Unassembled WGS sequence"/>
</dbReference>
<dbReference type="NCBIfam" id="TIGR02775">
    <property type="entry name" value="TrbG_Ti"/>
    <property type="match status" value="1"/>
</dbReference>
<proteinExistence type="inferred from homology"/>
<dbReference type="InterPro" id="IPR014142">
    <property type="entry name" value="TrbG_Ti"/>
</dbReference>
<feature type="signal peptide" evidence="3">
    <location>
        <begin position="1"/>
        <end position="18"/>
    </location>
</feature>
<feature type="chain" id="PRO_5047382319" evidence="3">
    <location>
        <begin position="19"/>
        <end position="300"/>
    </location>
</feature>
<evidence type="ECO:0000256" key="1">
    <source>
        <dbReference type="ARBA" id="ARBA00006135"/>
    </source>
</evidence>
<comment type="similarity">
    <text evidence="1">Belongs to the TrbG/VirB9 family.</text>
</comment>
<evidence type="ECO:0000256" key="3">
    <source>
        <dbReference type="SAM" id="SignalP"/>
    </source>
</evidence>
<dbReference type="NCBIfam" id="NF010460">
    <property type="entry name" value="PRK13885.1"/>
    <property type="match status" value="1"/>
</dbReference>
<comment type="caution">
    <text evidence="4">The sequence shown here is derived from an EMBL/GenBank/DDBJ whole genome shotgun (WGS) entry which is preliminary data.</text>
</comment>
<dbReference type="RefSeq" id="WP_379783868.1">
    <property type="nucleotide sequence ID" value="NZ_JBHSMU010000013.1"/>
</dbReference>
<dbReference type="InterPro" id="IPR033645">
    <property type="entry name" value="VirB9/CagX/TrbG_C"/>
</dbReference>
<dbReference type="Pfam" id="PF03524">
    <property type="entry name" value="CagX"/>
    <property type="match status" value="1"/>
</dbReference>
<evidence type="ECO:0000313" key="4">
    <source>
        <dbReference type="EMBL" id="MFC5460736.1"/>
    </source>
</evidence>
<dbReference type="EMBL" id="JBHSMU010000013">
    <property type="protein sequence ID" value="MFC5460736.1"/>
    <property type="molecule type" value="Genomic_DNA"/>
</dbReference>
<gene>
    <name evidence="4" type="primary">trbG</name>
    <name evidence="4" type="ORF">ACFPN5_13070</name>
</gene>
<dbReference type="CDD" id="cd06911">
    <property type="entry name" value="VirB9_CagX_TrbG"/>
    <property type="match status" value="1"/>
</dbReference>